<evidence type="ECO:0000313" key="1">
    <source>
        <dbReference type="EMBL" id="APR05673.1"/>
    </source>
</evidence>
<dbReference type="EMBL" id="CP018839">
    <property type="protein sequence ID" value="APR05673.1"/>
    <property type="molecule type" value="Genomic_DNA"/>
</dbReference>
<sequence length="134" mass="14212">MQTSALPAAPAHTPGPWHWDGYSLRPAAPNPDQHAVHTILEAEHIGWGFVASDLHAVRQEADANLSLIAAAPQLLDAAQAAADLLTRQKWQPGDTFNPEAVVLAKLMDAIIEATMQAAPGMNGRELTGPKEAAQ</sequence>
<protein>
    <submittedName>
        <fullName evidence="1">Uncharacterized protein</fullName>
    </submittedName>
</protein>
<dbReference type="AlphaFoldDB" id="A0A1H5Z0Q7"/>
<dbReference type="KEGG" id="tcl:Tchl_2850"/>
<organism evidence="1 2">
    <name type="scientific">Thauera chlorobenzoica</name>
    <dbReference type="NCBI Taxonomy" id="96773"/>
    <lineage>
        <taxon>Bacteria</taxon>
        <taxon>Pseudomonadati</taxon>
        <taxon>Pseudomonadota</taxon>
        <taxon>Betaproteobacteria</taxon>
        <taxon>Rhodocyclales</taxon>
        <taxon>Zoogloeaceae</taxon>
        <taxon>Thauera</taxon>
    </lineage>
</organism>
<keyword evidence="2" id="KW-1185">Reference proteome</keyword>
<dbReference type="STRING" id="96773.Tchl_2850"/>
<evidence type="ECO:0000313" key="2">
    <source>
        <dbReference type="Proteomes" id="UP000185739"/>
    </source>
</evidence>
<dbReference type="Proteomes" id="UP000185739">
    <property type="component" value="Chromosome"/>
</dbReference>
<name>A0A1H5Z0Q7_9RHOO</name>
<reference evidence="1 2" key="1">
    <citation type="submission" date="2016-12" db="EMBL/GenBank/DDBJ databases">
        <title>Complete genome sequence of Thauera chlorobenzoica, a Betaproteobacterium degrading haloaromatics anaerobically to CO2 and halides.</title>
        <authorList>
            <person name="Goris T."/>
            <person name="Mergelsberg M."/>
            <person name="Boll M."/>
        </authorList>
    </citation>
    <scope>NUCLEOTIDE SEQUENCE [LARGE SCALE GENOMIC DNA]</scope>
    <source>
        <strain evidence="1 2">3CB1</strain>
    </source>
</reference>
<dbReference type="OrthoDB" id="9135516at2"/>
<proteinExistence type="predicted"/>
<accession>A0A1H5Z0Q7</accession>
<gene>
    <name evidence="1" type="ORF">Tchl_2850</name>
</gene>
<dbReference type="RefSeq" id="WP_075149012.1">
    <property type="nucleotide sequence ID" value="NZ_CP018839.1"/>
</dbReference>